<name>A0ABQ8I3Z8_9ROSI</name>
<reference evidence="12 13" key="1">
    <citation type="submission" date="2021-02" db="EMBL/GenBank/DDBJ databases">
        <title>Plant Genome Project.</title>
        <authorList>
            <person name="Zhang R.-G."/>
        </authorList>
    </citation>
    <scope>NUCLEOTIDE SEQUENCE [LARGE SCALE GENOMIC DNA]</scope>
    <source>
        <tissue evidence="12">Leaves</tissue>
    </source>
</reference>
<dbReference type="Gene3D" id="2.40.50.100">
    <property type="match status" value="1"/>
</dbReference>
<dbReference type="InterPro" id="IPR001249">
    <property type="entry name" value="AcCoA_biotinCC"/>
</dbReference>
<dbReference type="InterPro" id="IPR005756">
    <property type="entry name" value="Ribosomal_uL24_euk/arc"/>
</dbReference>
<feature type="compositionally biased region" description="Polar residues" evidence="10">
    <location>
        <begin position="519"/>
        <end position="534"/>
    </location>
</feature>
<feature type="region of interest" description="Disordered" evidence="10">
    <location>
        <begin position="75"/>
        <end position="107"/>
    </location>
</feature>
<evidence type="ECO:0000256" key="8">
    <source>
        <dbReference type="ARBA" id="ARBA00023267"/>
    </source>
</evidence>
<organism evidence="12 13">
    <name type="scientific">Xanthoceras sorbifolium</name>
    <dbReference type="NCBI Taxonomy" id="99658"/>
    <lineage>
        <taxon>Eukaryota</taxon>
        <taxon>Viridiplantae</taxon>
        <taxon>Streptophyta</taxon>
        <taxon>Embryophyta</taxon>
        <taxon>Tracheophyta</taxon>
        <taxon>Spermatophyta</taxon>
        <taxon>Magnoliopsida</taxon>
        <taxon>eudicotyledons</taxon>
        <taxon>Gunneridae</taxon>
        <taxon>Pentapetalae</taxon>
        <taxon>rosids</taxon>
        <taxon>malvids</taxon>
        <taxon>Sapindales</taxon>
        <taxon>Sapindaceae</taxon>
        <taxon>Xanthoceroideae</taxon>
        <taxon>Xanthoceras</taxon>
    </lineage>
</organism>
<feature type="compositionally biased region" description="Pro residues" evidence="10">
    <location>
        <begin position="177"/>
        <end position="201"/>
    </location>
</feature>
<dbReference type="EMBL" id="JAFEMO010000004">
    <property type="protein sequence ID" value="KAH7571335.1"/>
    <property type="molecule type" value="Genomic_DNA"/>
</dbReference>
<comment type="similarity">
    <text evidence="2">Belongs to the universal ribosomal protein uL24 family.</text>
</comment>
<keyword evidence="7" id="KW-0275">Fatty acid biosynthesis</keyword>
<keyword evidence="13" id="KW-1185">Reference proteome</keyword>
<feature type="region of interest" description="Disordered" evidence="10">
    <location>
        <begin position="508"/>
        <end position="549"/>
    </location>
</feature>
<comment type="caution">
    <text evidence="12">The sequence shown here is derived from an EMBL/GenBank/DDBJ whole genome shotgun (WGS) entry which is preliminary data.</text>
</comment>
<dbReference type="SUPFAM" id="SSF50104">
    <property type="entry name" value="Translation proteins SH3-like domain"/>
    <property type="match status" value="1"/>
</dbReference>
<feature type="compositionally biased region" description="Polar residues" evidence="10">
    <location>
        <begin position="75"/>
        <end position="88"/>
    </location>
</feature>
<dbReference type="InterPro" id="IPR011053">
    <property type="entry name" value="Single_hybrid_motif"/>
</dbReference>
<dbReference type="InterPro" id="IPR007493">
    <property type="entry name" value="DUF538"/>
</dbReference>
<keyword evidence="8" id="KW-0092">Biotin</keyword>
<proteinExistence type="inferred from homology"/>
<evidence type="ECO:0000256" key="5">
    <source>
        <dbReference type="ARBA" id="ARBA00022980"/>
    </source>
</evidence>
<evidence type="ECO:0000256" key="9">
    <source>
        <dbReference type="ARBA" id="ARBA00023274"/>
    </source>
</evidence>
<dbReference type="PANTHER" id="PTHR31676">
    <property type="entry name" value="T31J12.3 PROTEIN-RELATED"/>
    <property type="match status" value="1"/>
</dbReference>
<evidence type="ECO:0000256" key="10">
    <source>
        <dbReference type="SAM" id="MobiDB-lite"/>
    </source>
</evidence>
<keyword evidence="3" id="KW-0444">Lipid biosynthesis</keyword>
<evidence type="ECO:0000256" key="3">
    <source>
        <dbReference type="ARBA" id="ARBA00022516"/>
    </source>
</evidence>
<evidence type="ECO:0000256" key="2">
    <source>
        <dbReference type="ARBA" id="ARBA00010618"/>
    </source>
</evidence>
<dbReference type="NCBIfam" id="TIGR01080">
    <property type="entry name" value="rplX_A_E"/>
    <property type="match status" value="1"/>
</dbReference>
<dbReference type="CDD" id="cd06850">
    <property type="entry name" value="biotinyl_domain"/>
    <property type="match status" value="1"/>
</dbReference>
<dbReference type="NCBIfam" id="TIGR00531">
    <property type="entry name" value="BCCP"/>
    <property type="match status" value="1"/>
</dbReference>
<dbReference type="PANTHER" id="PTHR31676:SF115">
    <property type="entry name" value="DUF538 DOMAIN-CONTAINING PROTEIN"/>
    <property type="match status" value="1"/>
</dbReference>
<evidence type="ECO:0000259" key="11">
    <source>
        <dbReference type="PROSITE" id="PS50968"/>
    </source>
</evidence>
<feature type="compositionally biased region" description="Low complexity" evidence="10">
    <location>
        <begin position="202"/>
        <end position="212"/>
    </location>
</feature>
<dbReference type="InterPro" id="IPR036758">
    <property type="entry name" value="At5g01610-like"/>
</dbReference>
<evidence type="ECO:0000256" key="6">
    <source>
        <dbReference type="ARBA" id="ARBA00023098"/>
    </source>
</evidence>
<feature type="compositionally biased region" description="Pro residues" evidence="10">
    <location>
        <begin position="154"/>
        <end position="163"/>
    </location>
</feature>
<dbReference type="PRINTS" id="PR01071">
    <property type="entry name" value="ACOABIOTINCC"/>
</dbReference>
<gene>
    <name evidence="12" type="ORF">JRO89_XS04G0025500</name>
</gene>
<dbReference type="InterPro" id="IPR000089">
    <property type="entry name" value="Biotin_lipoyl"/>
</dbReference>
<evidence type="ECO:0000313" key="12">
    <source>
        <dbReference type="EMBL" id="KAH7571335.1"/>
    </source>
</evidence>
<protein>
    <recommendedName>
        <fullName evidence="11">Lipoyl-binding domain-containing protein</fullName>
    </recommendedName>
</protein>
<dbReference type="Pfam" id="PF00364">
    <property type="entry name" value="Biotin_lipoyl"/>
    <property type="match status" value="1"/>
</dbReference>
<evidence type="ECO:0000256" key="4">
    <source>
        <dbReference type="ARBA" id="ARBA00022832"/>
    </source>
</evidence>
<comment type="pathway">
    <text evidence="1">Lipid metabolism; fatty acid biosynthesis.</text>
</comment>
<dbReference type="Gene3D" id="2.30.240.10">
    <property type="entry name" value="At5g01610-like"/>
    <property type="match status" value="1"/>
</dbReference>
<sequence>MAASSSSLSTVTAASASSISAKNTSNLLHNYHYATVSFRFSSKPKPPRFFTKGLQPSGRSSTVVKAQLNEVAVDGSSNDATMSPNKSELPSVEAKDAKMSNEPSPAASATEESISAFISQVASLVKLVDSRDIVELQLKQLDCELLIRKKEALPQPPSPPPPMVMMHSPSPQSVMPPASPAPAPAPSAPTPSSAPSPPPSSPAGKSAKSSLPPLKCPMAGTLYRSPGPGEPPFVKVGDKVQKGQVVCIIEAMKLMNEIEADQSGTIVEIIAEDGKPVSVDTVYRHKWVIHIECITHEKVNEATVNVEINPSKVVITKVRLDKDRKSLLDRKSKGRAAADKEKGTKFTKGFCFSGGKKEPKKTLKTMRITFFLTLLAAAIAADSSATAAAAAETTIYQLLAQHGLPTGILPKGITEYTADPATGFFNVQLARPCNAEFENQLHYDFNVSGQLSFGRIGELSGVSQQELFLWFPVKGIRVDVPSSGLIYFDVGVVDKQFSLSLFESPRDCTAADPDDGRSAETSSFSDASQNQSINLERKNDQGDLLRAVS</sequence>
<evidence type="ECO:0000313" key="13">
    <source>
        <dbReference type="Proteomes" id="UP000827721"/>
    </source>
</evidence>
<dbReference type="PROSITE" id="PS00188">
    <property type="entry name" value="BIOTIN"/>
    <property type="match status" value="1"/>
</dbReference>
<keyword evidence="5" id="KW-0689">Ribosomal protein</keyword>
<keyword evidence="4" id="KW-0276">Fatty acid metabolism</keyword>
<dbReference type="Pfam" id="PF04398">
    <property type="entry name" value="DUF538"/>
    <property type="match status" value="1"/>
</dbReference>
<dbReference type="SUPFAM" id="SSF51230">
    <property type="entry name" value="Single hybrid motif"/>
    <property type="match status" value="1"/>
</dbReference>
<dbReference type="InterPro" id="IPR001882">
    <property type="entry name" value="Biotin_BS"/>
</dbReference>
<dbReference type="Proteomes" id="UP000827721">
    <property type="component" value="Unassembled WGS sequence"/>
</dbReference>
<feature type="domain" description="Lipoyl-binding" evidence="11">
    <location>
        <begin position="206"/>
        <end position="292"/>
    </location>
</feature>
<dbReference type="Pfam" id="PF16906">
    <property type="entry name" value="Ribosomal_L26"/>
    <property type="match status" value="1"/>
</dbReference>
<dbReference type="PROSITE" id="PS50968">
    <property type="entry name" value="BIOTINYL_LIPOYL"/>
    <property type="match status" value="1"/>
</dbReference>
<keyword evidence="9" id="KW-0687">Ribonucleoprotein</keyword>
<dbReference type="InterPro" id="IPR008991">
    <property type="entry name" value="Translation_prot_SH3-like_sf"/>
</dbReference>
<keyword evidence="6" id="KW-0443">Lipid metabolism</keyword>
<accession>A0ABQ8I3Z8</accession>
<evidence type="ECO:0000256" key="7">
    <source>
        <dbReference type="ARBA" id="ARBA00023160"/>
    </source>
</evidence>
<dbReference type="SUPFAM" id="SSF141562">
    <property type="entry name" value="At5g01610-like"/>
    <property type="match status" value="1"/>
</dbReference>
<evidence type="ECO:0000256" key="1">
    <source>
        <dbReference type="ARBA" id="ARBA00005194"/>
    </source>
</evidence>
<feature type="region of interest" description="Disordered" evidence="10">
    <location>
        <begin position="152"/>
        <end position="212"/>
    </location>
</feature>
<feature type="compositionally biased region" description="Low complexity" evidence="10">
    <location>
        <begin position="164"/>
        <end position="176"/>
    </location>
</feature>